<keyword evidence="2" id="KW-1185">Reference proteome</keyword>
<gene>
    <name evidence="1" type="ORF">ACFO0N_00990</name>
</gene>
<sequence length="80" mass="8885">MATDGLRYDDSRPLTPEDVLETFATFQARSARLVAEDVGVDVETATDLLDELTDRGLLTKVYGDTDTPVWLRRTSPRTPA</sequence>
<dbReference type="EMBL" id="JBHSDS010000001">
    <property type="protein sequence ID" value="MFC4356520.1"/>
    <property type="molecule type" value="Genomic_DNA"/>
</dbReference>
<organism evidence="1 2">
    <name type="scientific">Halobium salinum</name>
    <dbReference type="NCBI Taxonomy" id="1364940"/>
    <lineage>
        <taxon>Archaea</taxon>
        <taxon>Methanobacteriati</taxon>
        <taxon>Methanobacteriota</taxon>
        <taxon>Stenosarchaea group</taxon>
        <taxon>Halobacteria</taxon>
        <taxon>Halobacteriales</taxon>
        <taxon>Haloferacaceae</taxon>
        <taxon>Halobium</taxon>
    </lineage>
</organism>
<evidence type="ECO:0000313" key="1">
    <source>
        <dbReference type="EMBL" id="MFC4356520.1"/>
    </source>
</evidence>
<comment type="caution">
    <text evidence="1">The sequence shown here is derived from an EMBL/GenBank/DDBJ whole genome shotgun (WGS) entry which is preliminary data.</text>
</comment>
<protein>
    <recommendedName>
        <fullName evidence="3">MarR family transcriptional regulator</fullName>
    </recommendedName>
</protein>
<reference evidence="1 2" key="1">
    <citation type="journal article" date="2019" name="Int. J. Syst. Evol. Microbiol.">
        <title>The Global Catalogue of Microorganisms (GCM) 10K type strain sequencing project: providing services to taxonomists for standard genome sequencing and annotation.</title>
        <authorList>
            <consortium name="The Broad Institute Genomics Platform"/>
            <consortium name="The Broad Institute Genome Sequencing Center for Infectious Disease"/>
            <person name="Wu L."/>
            <person name="Ma J."/>
        </authorList>
    </citation>
    <scope>NUCLEOTIDE SEQUENCE [LARGE SCALE GENOMIC DNA]</scope>
    <source>
        <strain evidence="1 2">CGMCC 1.12553</strain>
    </source>
</reference>
<name>A0ABD5P6N8_9EURY</name>
<proteinExistence type="predicted"/>
<dbReference type="RefSeq" id="WP_267624873.1">
    <property type="nucleotide sequence ID" value="NZ_JAODIW010000010.1"/>
</dbReference>
<evidence type="ECO:0008006" key="3">
    <source>
        <dbReference type="Google" id="ProtNLM"/>
    </source>
</evidence>
<evidence type="ECO:0000313" key="2">
    <source>
        <dbReference type="Proteomes" id="UP001595921"/>
    </source>
</evidence>
<dbReference type="Proteomes" id="UP001595921">
    <property type="component" value="Unassembled WGS sequence"/>
</dbReference>
<accession>A0ABD5P6N8</accession>
<dbReference type="AlphaFoldDB" id="A0ABD5P6N8"/>